<dbReference type="RefSeq" id="WP_184974185.1">
    <property type="nucleotide sequence ID" value="NZ_BAAAWF010000091.1"/>
</dbReference>
<reference evidence="1 2" key="1">
    <citation type="submission" date="2020-08" db="EMBL/GenBank/DDBJ databases">
        <title>Genomic Encyclopedia of Type Strains, Phase III (KMG-III): the genomes of soil and plant-associated and newly described type strains.</title>
        <authorList>
            <person name="Whitman W."/>
        </authorList>
    </citation>
    <scope>NUCLEOTIDE SEQUENCE [LARGE SCALE GENOMIC DNA]</scope>
    <source>
        <strain evidence="1 2">CECT 3313</strain>
    </source>
</reference>
<protein>
    <submittedName>
        <fullName evidence="1">Uncharacterized protein</fullName>
    </submittedName>
</protein>
<evidence type="ECO:0000313" key="1">
    <source>
        <dbReference type="EMBL" id="MBB5932131.1"/>
    </source>
</evidence>
<dbReference type="EMBL" id="JACHJK010000022">
    <property type="protein sequence ID" value="MBB5932131.1"/>
    <property type="molecule type" value="Genomic_DNA"/>
</dbReference>
<sequence>MHTVGAWDGAAPELLISRVRGLERASVGYFATGLPEFPADATPDALPTGLPAAAISREQAGYLSEFLHAPVGRVLHHLGRAAQR</sequence>
<gene>
    <name evidence="1" type="ORF">FHS34_007640</name>
</gene>
<evidence type="ECO:0000313" key="2">
    <source>
        <dbReference type="Proteomes" id="UP000585836"/>
    </source>
</evidence>
<comment type="caution">
    <text evidence="1">The sequence shown here is derived from an EMBL/GenBank/DDBJ whole genome shotgun (WGS) entry which is preliminary data.</text>
</comment>
<organism evidence="1 2">
    <name type="scientific">Streptomyces echinatus</name>
    <dbReference type="NCBI Taxonomy" id="67293"/>
    <lineage>
        <taxon>Bacteria</taxon>
        <taxon>Bacillati</taxon>
        <taxon>Actinomycetota</taxon>
        <taxon>Actinomycetes</taxon>
        <taxon>Kitasatosporales</taxon>
        <taxon>Streptomycetaceae</taxon>
        <taxon>Streptomyces</taxon>
    </lineage>
</organism>
<proteinExistence type="predicted"/>
<keyword evidence="2" id="KW-1185">Reference proteome</keyword>
<dbReference type="Proteomes" id="UP000585836">
    <property type="component" value="Unassembled WGS sequence"/>
</dbReference>
<dbReference type="AlphaFoldDB" id="A0A7W9UVC5"/>
<name>A0A7W9UVC5_9ACTN</name>
<accession>A0A7W9UVC5</accession>